<gene>
    <name evidence="10" type="ORF">PACLA_8A083708</name>
</gene>
<sequence length="185" mass="20609">MARTKRVNKKENAKTQQQNKAKNKSKYFNKTQSNYAKRTVKYINEQAQSESGKDEKNVPKLASLSSSNGSIASFNPQVFGKRLTRDFFDTPTETLAVALLGKVLCRKTEQGEILYGKIIETEAYLGEIDPACHAYGGKQTARTAPMYAPPGTAYVYFIYGMYHCFNISSKEAGACVLIRALEPLI</sequence>
<dbReference type="GO" id="GO:0006284">
    <property type="term" value="P:base-excision repair"/>
    <property type="evidence" value="ECO:0007669"/>
    <property type="project" value="InterPro"/>
</dbReference>
<comment type="caution">
    <text evidence="10">The sequence shown here is derived from an EMBL/GenBank/DDBJ whole genome shotgun (WGS) entry which is preliminary data.</text>
</comment>
<evidence type="ECO:0000256" key="4">
    <source>
        <dbReference type="ARBA" id="ARBA00012000"/>
    </source>
</evidence>
<dbReference type="InterPro" id="IPR036995">
    <property type="entry name" value="MPG_sf"/>
</dbReference>
<dbReference type="InterPro" id="IPR003180">
    <property type="entry name" value="MPG"/>
</dbReference>
<dbReference type="EMBL" id="CACRXK020010283">
    <property type="protein sequence ID" value="CAB4019067.1"/>
    <property type="molecule type" value="Genomic_DNA"/>
</dbReference>
<dbReference type="GO" id="GO:0003905">
    <property type="term" value="F:alkylbase DNA N-glycosylase activity"/>
    <property type="evidence" value="ECO:0007669"/>
    <property type="project" value="UniProtKB-EC"/>
</dbReference>
<dbReference type="AlphaFoldDB" id="A0A7D9EYV3"/>
<dbReference type="PANTHER" id="PTHR10429">
    <property type="entry name" value="DNA-3-METHYLADENINE GLYCOSYLASE"/>
    <property type="match status" value="1"/>
</dbReference>
<accession>A0A7D9EYV3</accession>
<name>A0A7D9EYV3_PARCT</name>
<comment type="similarity">
    <text evidence="3">Belongs to the DNA glycosylase MPG family.</text>
</comment>
<dbReference type="NCBIfam" id="TIGR00567">
    <property type="entry name" value="3mg"/>
    <property type="match status" value="1"/>
</dbReference>
<dbReference type="Proteomes" id="UP001152795">
    <property type="component" value="Unassembled WGS sequence"/>
</dbReference>
<proteinExistence type="inferred from homology"/>
<keyword evidence="6" id="KW-0378">Hydrolase</keyword>
<evidence type="ECO:0000256" key="7">
    <source>
        <dbReference type="ARBA" id="ARBA00023204"/>
    </source>
</evidence>
<reference evidence="10" key="1">
    <citation type="submission" date="2020-04" db="EMBL/GenBank/DDBJ databases">
        <authorList>
            <person name="Alioto T."/>
            <person name="Alioto T."/>
            <person name="Gomez Garrido J."/>
        </authorList>
    </citation>
    <scope>NUCLEOTIDE SEQUENCE</scope>
    <source>
        <strain evidence="10">A484AB</strain>
    </source>
</reference>
<evidence type="ECO:0000256" key="8">
    <source>
        <dbReference type="ARBA" id="ARBA00033426"/>
    </source>
</evidence>
<comment type="catalytic activity">
    <reaction evidence="1">
        <text>Hydrolysis of alkylated DNA, releasing 3-methyladenine, 3-methylguanine, 7-methylguanine and 7-methyladenine.</text>
        <dbReference type="EC" id="3.2.2.21"/>
    </reaction>
</comment>
<feature type="region of interest" description="Disordered" evidence="9">
    <location>
        <begin position="1"/>
        <end position="62"/>
    </location>
</feature>
<evidence type="ECO:0000313" key="11">
    <source>
        <dbReference type="Proteomes" id="UP001152795"/>
    </source>
</evidence>
<dbReference type="SUPFAM" id="SSF50486">
    <property type="entry name" value="FMT C-terminal domain-like"/>
    <property type="match status" value="1"/>
</dbReference>
<keyword evidence="11" id="KW-1185">Reference proteome</keyword>
<evidence type="ECO:0000256" key="2">
    <source>
        <dbReference type="ARBA" id="ARBA00002421"/>
    </source>
</evidence>
<comment type="function">
    <text evidence="2">Hydrolysis of the deoxyribose N-glycosidic bond to excise 3-methyladenine, and 7-methylguanine from the damaged DNA polymer formed by alkylation lesions.</text>
</comment>
<dbReference type="Gene3D" id="3.10.300.10">
    <property type="entry name" value="Methylpurine-DNA glycosylase (MPG)"/>
    <property type="match status" value="1"/>
</dbReference>
<feature type="non-terminal residue" evidence="10">
    <location>
        <position position="185"/>
    </location>
</feature>
<keyword evidence="7" id="KW-0234">DNA repair</keyword>
<evidence type="ECO:0000313" key="10">
    <source>
        <dbReference type="EMBL" id="CAB4019067.1"/>
    </source>
</evidence>
<dbReference type="InterPro" id="IPR011034">
    <property type="entry name" value="Formyl_transferase-like_C_sf"/>
</dbReference>
<evidence type="ECO:0000256" key="9">
    <source>
        <dbReference type="SAM" id="MobiDB-lite"/>
    </source>
</evidence>
<organism evidence="10 11">
    <name type="scientific">Paramuricea clavata</name>
    <name type="common">Red gorgonian</name>
    <name type="synonym">Violescent sea-whip</name>
    <dbReference type="NCBI Taxonomy" id="317549"/>
    <lineage>
        <taxon>Eukaryota</taxon>
        <taxon>Metazoa</taxon>
        <taxon>Cnidaria</taxon>
        <taxon>Anthozoa</taxon>
        <taxon>Octocorallia</taxon>
        <taxon>Malacalcyonacea</taxon>
        <taxon>Plexauridae</taxon>
        <taxon>Paramuricea</taxon>
    </lineage>
</organism>
<evidence type="ECO:0000256" key="3">
    <source>
        <dbReference type="ARBA" id="ARBA00009232"/>
    </source>
</evidence>
<dbReference type="EC" id="3.2.2.21" evidence="4"/>
<dbReference type="OrthoDB" id="6353017at2759"/>
<dbReference type="GO" id="GO:0003677">
    <property type="term" value="F:DNA binding"/>
    <property type="evidence" value="ECO:0007669"/>
    <property type="project" value="InterPro"/>
</dbReference>
<dbReference type="Pfam" id="PF02245">
    <property type="entry name" value="Pur_DNA_glyco"/>
    <property type="match status" value="1"/>
</dbReference>
<dbReference type="PANTHER" id="PTHR10429:SF0">
    <property type="entry name" value="DNA-3-METHYLADENINE GLYCOSYLASE"/>
    <property type="match status" value="1"/>
</dbReference>
<evidence type="ECO:0000256" key="5">
    <source>
        <dbReference type="ARBA" id="ARBA00022763"/>
    </source>
</evidence>
<keyword evidence="5" id="KW-0227">DNA damage</keyword>
<evidence type="ECO:0000256" key="6">
    <source>
        <dbReference type="ARBA" id="ARBA00022801"/>
    </source>
</evidence>
<protein>
    <recommendedName>
        <fullName evidence="4">DNA-3-methyladenine glycosylase II</fullName>
        <ecNumber evidence="4">3.2.2.21</ecNumber>
    </recommendedName>
    <alternativeName>
        <fullName evidence="8">3-methyladenine DNA glycosidase</fullName>
    </alternativeName>
</protein>
<evidence type="ECO:0000256" key="1">
    <source>
        <dbReference type="ARBA" id="ARBA00000086"/>
    </source>
</evidence>